<feature type="region of interest" description="Disordered" evidence="2">
    <location>
        <begin position="286"/>
        <end position="310"/>
    </location>
</feature>
<gene>
    <name evidence="3" type="ORF">BU23DRAFT_554587</name>
</gene>
<dbReference type="Gene3D" id="1.25.40.10">
    <property type="entry name" value="Tetratricopeptide repeat domain"/>
    <property type="match status" value="1"/>
</dbReference>
<keyword evidence="1" id="KW-0175">Coiled coil</keyword>
<feature type="compositionally biased region" description="Basic residues" evidence="2">
    <location>
        <begin position="1"/>
        <end position="11"/>
    </location>
</feature>
<evidence type="ECO:0000256" key="1">
    <source>
        <dbReference type="SAM" id="Coils"/>
    </source>
</evidence>
<organism evidence="3 4">
    <name type="scientific">Bimuria novae-zelandiae CBS 107.79</name>
    <dbReference type="NCBI Taxonomy" id="1447943"/>
    <lineage>
        <taxon>Eukaryota</taxon>
        <taxon>Fungi</taxon>
        <taxon>Dikarya</taxon>
        <taxon>Ascomycota</taxon>
        <taxon>Pezizomycotina</taxon>
        <taxon>Dothideomycetes</taxon>
        <taxon>Pleosporomycetidae</taxon>
        <taxon>Pleosporales</taxon>
        <taxon>Massarineae</taxon>
        <taxon>Didymosphaeriaceae</taxon>
        <taxon>Bimuria</taxon>
    </lineage>
</organism>
<evidence type="ECO:0000313" key="4">
    <source>
        <dbReference type="Proteomes" id="UP000800036"/>
    </source>
</evidence>
<dbReference type="Proteomes" id="UP000800036">
    <property type="component" value="Unassembled WGS sequence"/>
</dbReference>
<keyword evidence="4" id="KW-1185">Reference proteome</keyword>
<reference evidence="3" key="1">
    <citation type="journal article" date="2020" name="Stud. Mycol.">
        <title>101 Dothideomycetes genomes: a test case for predicting lifestyles and emergence of pathogens.</title>
        <authorList>
            <person name="Haridas S."/>
            <person name="Albert R."/>
            <person name="Binder M."/>
            <person name="Bloem J."/>
            <person name="Labutti K."/>
            <person name="Salamov A."/>
            <person name="Andreopoulos B."/>
            <person name="Baker S."/>
            <person name="Barry K."/>
            <person name="Bills G."/>
            <person name="Bluhm B."/>
            <person name="Cannon C."/>
            <person name="Castanera R."/>
            <person name="Culley D."/>
            <person name="Daum C."/>
            <person name="Ezra D."/>
            <person name="Gonzalez J."/>
            <person name="Henrissat B."/>
            <person name="Kuo A."/>
            <person name="Liang C."/>
            <person name="Lipzen A."/>
            <person name="Lutzoni F."/>
            <person name="Magnuson J."/>
            <person name="Mondo S."/>
            <person name="Nolan M."/>
            <person name="Ohm R."/>
            <person name="Pangilinan J."/>
            <person name="Park H.-J."/>
            <person name="Ramirez L."/>
            <person name="Alfaro M."/>
            <person name="Sun H."/>
            <person name="Tritt A."/>
            <person name="Yoshinaga Y."/>
            <person name="Zwiers L.-H."/>
            <person name="Turgeon B."/>
            <person name="Goodwin S."/>
            <person name="Spatafora J."/>
            <person name="Crous P."/>
            <person name="Grigoriev I."/>
        </authorList>
    </citation>
    <scope>NUCLEOTIDE SEQUENCE</scope>
    <source>
        <strain evidence="3">CBS 107.79</strain>
    </source>
</reference>
<dbReference type="OrthoDB" id="5328412at2759"/>
<evidence type="ECO:0000313" key="3">
    <source>
        <dbReference type="EMBL" id="KAF1973048.1"/>
    </source>
</evidence>
<dbReference type="EMBL" id="ML976683">
    <property type="protein sequence ID" value="KAF1973048.1"/>
    <property type="molecule type" value="Genomic_DNA"/>
</dbReference>
<proteinExistence type="predicted"/>
<dbReference type="InterPro" id="IPR011990">
    <property type="entry name" value="TPR-like_helical_dom_sf"/>
</dbReference>
<protein>
    <submittedName>
        <fullName evidence="3">Uncharacterized protein</fullName>
    </submittedName>
</protein>
<name>A0A6A5V870_9PLEO</name>
<accession>A0A6A5V870</accession>
<feature type="region of interest" description="Disordered" evidence="2">
    <location>
        <begin position="1"/>
        <end position="20"/>
    </location>
</feature>
<feature type="coiled-coil region" evidence="1">
    <location>
        <begin position="162"/>
        <end position="189"/>
    </location>
</feature>
<dbReference type="AlphaFoldDB" id="A0A6A5V870"/>
<evidence type="ECO:0000256" key="2">
    <source>
        <dbReference type="SAM" id="MobiDB-lite"/>
    </source>
</evidence>
<dbReference type="SUPFAM" id="SSF48452">
    <property type="entry name" value="TPR-like"/>
    <property type="match status" value="1"/>
</dbReference>
<sequence length="540" mass="58718">MPPKFKSKAKAKTNASNPQSEIEFLEAAEEFEQAGGKWRAGDPEKAARFFQRASQAYEQGLQRFPDSFDLAYNKAHLEYEICEDERVAPYLHSTKTARLQETLTSHRRALALNSENLDIQFNTGQVLSSLAEAFLENETEASAKISARAFLEEAVELFTNCLVAQQQKYEQISSEIAELQSQANNALSDSAAAMTEANAEVYSENDMEASSASSTAGEWATIEEPLTPEVILETCTAQLSALTTLIGLFDLGDLPALEQRAKTGLFTVNTSIPTLVSLQDTFPMSTVADEAPGPTLSITSPSTEKDPRSSPKHDALLAAAIFQVAVAEVSYRSGSITSTQYANTVSTLFSSLMQETQAPEQKVAQQSAYADALLDVAEAVADTSPDVETQWNALSQAQHLLTQLCTPPNSAFLSAGRLADVFIARAVTDLVRFNMSLLSEAKPAWKSSRNVLISNCGVFYRGAKSYAEKAGNTQLTRSAGARAIVTEVLKQVNENGTDVIVAKAGWEEQGIEVKRVLEQMVNEKILGKRDGEEVLRIVTQ</sequence>